<evidence type="ECO:0000256" key="1">
    <source>
        <dbReference type="PIRSR" id="PIRSR018249-1"/>
    </source>
</evidence>
<keyword evidence="6" id="KW-1185">Reference proteome</keyword>
<dbReference type="AlphaFoldDB" id="A0A5B9MMQ3"/>
<dbReference type="EC" id="2.1.1.187" evidence="5"/>
<keyword evidence="5" id="KW-0489">Methyltransferase</keyword>
<dbReference type="KEGG" id="smam:Mal15_63100"/>
<keyword evidence="1" id="KW-0479">Metal-binding</keyword>
<reference evidence="5 6" key="1">
    <citation type="submission" date="2019-02" db="EMBL/GenBank/DDBJ databases">
        <title>Planctomycetal bacteria perform biofilm scaping via a novel small molecule.</title>
        <authorList>
            <person name="Jeske O."/>
            <person name="Boedeker C."/>
            <person name="Wiegand S."/>
            <person name="Breitling P."/>
            <person name="Kallscheuer N."/>
            <person name="Jogler M."/>
            <person name="Rohde M."/>
            <person name="Petersen J."/>
            <person name="Medema M.H."/>
            <person name="Surup F."/>
            <person name="Jogler C."/>
        </authorList>
    </citation>
    <scope>NUCLEOTIDE SEQUENCE [LARGE SCALE GENOMIC DNA]</scope>
    <source>
        <strain evidence="5 6">Mal15</strain>
    </source>
</reference>
<dbReference type="CDD" id="cd02440">
    <property type="entry name" value="AdoMet_MTases"/>
    <property type="match status" value="1"/>
</dbReference>
<dbReference type="Gene3D" id="3.40.50.150">
    <property type="entry name" value="Vaccinia Virus protein VP39"/>
    <property type="match status" value="1"/>
</dbReference>
<dbReference type="PIRSF" id="PIRSF018249">
    <property type="entry name" value="MyrA_prd"/>
    <property type="match status" value="1"/>
</dbReference>
<dbReference type="RefSeq" id="WP_147871191.1">
    <property type="nucleotide sequence ID" value="NZ_CP036264.1"/>
</dbReference>
<feature type="binding site" evidence="1">
    <location>
        <position position="24"/>
    </location>
    <ligand>
        <name>Zn(2+)</name>
        <dbReference type="ChEBI" id="CHEBI:29105"/>
    </ligand>
</feature>
<feature type="binding site" evidence="1">
    <location>
        <position position="28"/>
    </location>
    <ligand>
        <name>Zn(2+)</name>
        <dbReference type="ChEBI" id="CHEBI:29105"/>
    </ligand>
</feature>
<dbReference type="InterPro" id="IPR041698">
    <property type="entry name" value="Methyltransf_25"/>
</dbReference>
<feature type="domain" description="23S rRNA (guanine(745)-N(1))-methyltransferase N-terminal" evidence="4">
    <location>
        <begin position="11"/>
        <end position="48"/>
    </location>
</feature>
<dbReference type="EMBL" id="CP036264">
    <property type="protein sequence ID" value="QEG02224.1"/>
    <property type="molecule type" value="Genomic_DNA"/>
</dbReference>
<keyword evidence="1" id="KW-0862">Zinc</keyword>
<protein>
    <submittedName>
        <fullName evidence="5">23S rRNA (Guanine(745)-N(1))-methyltransferase</fullName>
        <ecNumber evidence="5">2.1.1.187</ecNumber>
    </submittedName>
</protein>
<dbReference type="Pfam" id="PF13649">
    <property type="entry name" value="Methyltransf_25"/>
    <property type="match status" value="1"/>
</dbReference>
<feature type="domain" description="Methyltransferase" evidence="3">
    <location>
        <begin position="96"/>
        <end position="178"/>
    </location>
</feature>
<dbReference type="GO" id="GO:0052911">
    <property type="term" value="F:23S rRNA (guanine(745)-N(1))-methyltransferase activity"/>
    <property type="evidence" value="ECO:0007669"/>
    <property type="project" value="UniProtKB-EC"/>
</dbReference>
<keyword evidence="2" id="KW-0949">S-adenosyl-L-methionine</keyword>
<organism evidence="5 6">
    <name type="scientific">Stieleria maiorica</name>
    <dbReference type="NCBI Taxonomy" id="2795974"/>
    <lineage>
        <taxon>Bacteria</taxon>
        <taxon>Pseudomonadati</taxon>
        <taxon>Planctomycetota</taxon>
        <taxon>Planctomycetia</taxon>
        <taxon>Pirellulales</taxon>
        <taxon>Pirellulaceae</taxon>
        <taxon>Stieleria</taxon>
    </lineage>
</organism>
<evidence type="ECO:0000313" key="5">
    <source>
        <dbReference type="EMBL" id="QEG02224.1"/>
    </source>
</evidence>
<dbReference type="InterPro" id="IPR016718">
    <property type="entry name" value="rRNA_m1G-MeTrfase_A_prd"/>
</dbReference>
<accession>A0A5B9MMQ3</accession>
<dbReference type="InterPro" id="IPR029063">
    <property type="entry name" value="SAM-dependent_MTases_sf"/>
</dbReference>
<evidence type="ECO:0000313" key="6">
    <source>
        <dbReference type="Proteomes" id="UP000321353"/>
    </source>
</evidence>
<proteinExistence type="predicted"/>
<sequence length="283" mass="31112">MFELRCTVRNCCQPLRLEGSALRCDSGHHFDRAKAGYWSLLQPQDRKSTKAGDSNDAVLARHRWLQRGLAAGLVETLRPWIRSPSPDDDSQPVRTLDLGCGEGSFGPALFSDNPSGYCGIDLSKRAIRLAARGWPEATWVLANADRTLPVADGSVHQVISLFGRRPADEIARVLIPGGACIVAVPGEDDLIELRESVQQVGRRRSRWEAVVDDLSAAGLEFSRHELWQQRVELQPDAIADALAMTYRAVRHSQQTRAETLTAMTVTLAADLVLLHRPAAHVGV</sequence>
<gene>
    <name evidence="5" type="primary">rlmA</name>
    <name evidence="5" type="ORF">Mal15_63100</name>
</gene>
<dbReference type="Proteomes" id="UP000321353">
    <property type="component" value="Chromosome"/>
</dbReference>
<keyword evidence="5" id="KW-0808">Transferase</keyword>
<evidence type="ECO:0000259" key="3">
    <source>
        <dbReference type="Pfam" id="PF13649"/>
    </source>
</evidence>
<evidence type="ECO:0000259" key="4">
    <source>
        <dbReference type="Pfam" id="PF21302"/>
    </source>
</evidence>
<dbReference type="SUPFAM" id="SSF53335">
    <property type="entry name" value="S-adenosyl-L-methionine-dependent methyltransferases"/>
    <property type="match status" value="1"/>
</dbReference>
<name>A0A5B9MMQ3_9BACT</name>
<evidence type="ECO:0000256" key="2">
    <source>
        <dbReference type="PIRSR" id="PIRSR018249-2"/>
    </source>
</evidence>
<dbReference type="GO" id="GO:0046872">
    <property type="term" value="F:metal ion binding"/>
    <property type="evidence" value="ECO:0007669"/>
    <property type="project" value="UniProtKB-KW"/>
</dbReference>
<feature type="binding site" evidence="2">
    <location>
        <begin position="102"/>
        <end position="103"/>
    </location>
    <ligand>
        <name>S-adenosyl-L-methionine</name>
        <dbReference type="ChEBI" id="CHEBI:59789"/>
    </ligand>
</feature>
<dbReference type="InterPro" id="IPR048647">
    <property type="entry name" value="RlmA_N"/>
</dbReference>
<dbReference type="Pfam" id="PF21302">
    <property type="entry name" value="Zn_ribbon_RlmA"/>
    <property type="match status" value="1"/>
</dbReference>